<feature type="signal peptide" evidence="1">
    <location>
        <begin position="1"/>
        <end position="18"/>
    </location>
</feature>
<organism evidence="2">
    <name type="scientific">Pectinophora gossypiella</name>
    <name type="common">Cotton pink bollworm</name>
    <name type="synonym">Depressaria gossypiella</name>
    <dbReference type="NCBI Taxonomy" id="13191"/>
    <lineage>
        <taxon>Eukaryota</taxon>
        <taxon>Metazoa</taxon>
        <taxon>Ecdysozoa</taxon>
        <taxon>Arthropoda</taxon>
        <taxon>Hexapoda</taxon>
        <taxon>Insecta</taxon>
        <taxon>Pterygota</taxon>
        <taxon>Neoptera</taxon>
        <taxon>Endopterygota</taxon>
        <taxon>Lepidoptera</taxon>
        <taxon>Glossata</taxon>
        <taxon>Ditrysia</taxon>
        <taxon>Gelechioidea</taxon>
        <taxon>Gelechiidae</taxon>
        <taxon>Apatetrinae</taxon>
        <taxon>Pectinophora</taxon>
    </lineage>
</organism>
<evidence type="ECO:0000313" key="2">
    <source>
        <dbReference type="EMBL" id="JAT83859.1"/>
    </source>
</evidence>
<name>A0A1E1WA91_PECGO</name>
<keyword evidence="1" id="KW-0732">Signal</keyword>
<dbReference type="OrthoDB" id="6134459at2759"/>
<reference evidence="2" key="1">
    <citation type="submission" date="2015-09" db="EMBL/GenBank/DDBJ databases">
        <title>De novo assembly of Pectinophora gossypiella (Pink Bollworm) gut transcriptome.</title>
        <authorList>
            <person name="Tassone E.E."/>
        </authorList>
    </citation>
    <scope>NUCLEOTIDE SEQUENCE</scope>
</reference>
<feature type="chain" id="PRO_5009115255" evidence="1">
    <location>
        <begin position="19"/>
        <end position="124"/>
    </location>
</feature>
<dbReference type="EMBL" id="GDQN01007195">
    <property type="protein sequence ID" value="JAT83859.1"/>
    <property type="molecule type" value="Transcribed_RNA"/>
</dbReference>
<gene>
    <name evidence="2" type="ORF">g.17242</name>
</gene>
<sequence>MAILNLLLIACAVFSVSGEPSCCPAGYVLGSSINQPNAQCWNKENVTDIVLRCRNTVKIVENKNLNFEVDEDGRLVLLLPNREVIYEDGDSFCQGVEAIVGKNGRASVQRVALICDEQPTRMVG</sequence>
<feature type="non-terminal residue" evidence="2">
    <location>
        <position position="124"/>
    </location>
</feature>
<protein>
    <submittedName>
        <fullName evidence="2">Uncharacterized protein</fullName>
    </submittedName>
</protein>
<dbReference type="AlphaFoldDB" id="A0A1E1WA91"/>
<evidence type="ECO:0000256" key="1">
    <source>
        <dbReference type="SAM" id="SignalP"/>
    </source>
</evidence>
<proteinExistence type="predicted"/>
<accession>A0A1E1WA91</accession>